<accession>A0A2N9JJ65</accession>
<keyword evidence="2" id="KW-0472">Membrane</keyword>
<proteinExistence type="predicted"/>
<keyword evidence="1" id="KW-1003">Cell membrane</keyword>
<evidence type="ECO:0000313" key="5">
    <source>
        <dbReference type="Proteomes" id="UP000238164"/>
    </source>
</evidence>
<feature type="compositionally biased region" description="Low complexity" evidence="3">
    <location>
        <begin position="47"/>
        <end position="78"/>
    </location>
</feature>
<evidence type="ECO:0008006" key="6">
    <source>
        <dbReference type="Google" id="ProtNLM"/>
    </source>
</evidence>
<keyword evidence="5" id="KW-1185">Reference proteome</keyword>
<dbReference type="Proteomes" id="UP000238164">
    <property type="component" value="Chromosome 1"/>
</dbReference>
<protein>
    <recommendedName>
        <fullName evidence="6">Lipoprotein</fullName>
    </recommendedName>
</protein>
<evidence type="ECO:0000256" key="2">
    <source>
        <dbReference type="ARBA" id="ARBA00023136"/>
    </source>
</evidence>
<evidence type="ECO:0000313" key="4">
    <source>
        <dbReference type="EMBL" id="SPD87581.1"/>
    </source>
</evidence>
<dbReference type="EMBL" id="LT985188">
    <property type="protein sequence ID" value="SPD87581.1"/>
    <property type="molecule type" value="Genomic_DNA"/>
</dbReference>
<dbReference type="AlphaFoldDB" id="A0A2N9JJ65"/>
<dbReference type="InterPro" id="IPR008691">
    <property type="entry name" value="LpqH"/>
</dbReference>
<reference evidence="4 5" key="1">
    <citation type="submission" date="2018-02" db="EMBL/GenBank/DDBJ databases">
        <authorList>
            <person name="Cohen D.B."/>
            <person name="Kent A.D."/>
        </authorList>
    </citation>
    <scope>NUCLEOTIDE SEQUENCE [LARGE SCALE GENOMIC DNA]</scope>
    <source>
        <strain evidence="4">1</strain>
    </source>
</reference>
<evidence type="ECO:0000256" key="3">
    <source>
        <dbReference type="SAM" id="MobiDB-lite"/>
    </source>
</evidence>
<feature type="region of interest" description="Disordered" evidence="3">
    <location>
        <begin position="27"/>
        <end position="78"/>
    </location>
</feature>
<dbReference type="GO" id="GO:0016020">
    <property type="term" value="C:membrane"/>
    <property type="evidence" value="ECO:0007669"/>
    <property type="project" value="InterPro"/>
</dbReference>
<gene>
    <name evidence="4" type="ORF">MPLG2_2551</name>
</gene>
<evidence type="ECO:0000256" key="1">
    <source>
        <dbReference type="ARBA" id="ARBA00022475"/>
    </source>
</evidence>
<organism evidence="4 5">
    <name type="scientific">Micropruina glycogenica</name>
    <dbReference type="NCBI Taxonomy" id="75385"/>
    <lineage>
        <taxon>Bacteria</taxon>
        <taxon>Bacillati</taxon>
        <taxon>Actinomycetota</taxon>
        <taxon>Actinomycetes</taxon>
        <taxon>Propionibacteriales</taxon>
        <taxon>Nocardioidaceae</taxon>
        <taxon>Micropruina</taxon>
    </lineage>
</organism>
<dbReference type="PROSITE" id="PS51257">
    <property type="entry name" value="PROKAR_LIPOPROTEIN"/>
    <property type="match status" value="1"/>
</dbReference>
<name>A0A2N9JJ65_9ACTN</name>
<sequence>MTARDWLRTIAVTAGAALAVTGCARTQPGGVVAPSPGASASDTPMVGESPTTTPSESASTSPTAATSTSPTSTASSGPAVKATGTLKLFAPTSKKLAGTCQNKAGAPTLTVADRKNDFFHTVDAAVVLTGDKSAVSTVTIALGEDSDEITRTITYDAAKPTAGVSAKLGVKGAVYTVSGKLANAEDGTPAGTIPVTLVITCASTKW</sequence>
<dbReference type="KEGG" id="mgg:MPLG2_2551"/>
<dbReference type="Pfam" id="PF05481">
    <property type="entry name" value="Myco_19_kDa"/>
    <property type="match status" value="1"/>
</dbReference>